<feature type="domain" description="Trichome birefringence-like C-terminal" evidence="2">
    <location>
        <begin position="19"/>
        <end position="124"/>
    </location>
</feature>
<dbReference type="OMA" id="FIVHENR"/>
<dbReference type="InterPro" id="IPR026057">
    <property type="entry name" value="TBL_C"/>
</dbReference>
<reference evidence="3" key="2">
    <citation type="submission" date="2021-01" db="UniProtKB">
        <authorList>
            <consortium name="EnsemblPlants"/>
        </authorList>
    </citation>
    <scope>IDENTIFICATION</scope>
</reference>
<proteinExistence type="inferred from homology"/>
<evidence type="ECO:0000313" key="3">
    <source>
        <dbReference type="EnsemblPlants" id="QL08p025773:mrna:CDS:1"/>
    </source>
</evidence>
<dbReference type="PANTHER" id="PTHR32285">
    <property type="entry name" value="PROTEIN TRICHOME BIREFRINGENCE-LIKE 9-RELATED"/>
    <property type="match status" value="1"/>
</dbReference>
<dbReference type="AlphaFoldDB" id="A0A7N2MB25"/>
<reference evidence="3 4" key="1">
    <citation type="journal article" date="2016" name="G3 (Bethesda)">
        <title>First Draft Assembly and Annotation of the Genome of a California Endemic Oak Quercus lobata Nee (Fagaceae).</title>
        <authorList>
            <person name="Sork V.L."/>
            <person name="Fitz-Gibbon S.T."/>
            <person name="Puiu D."/>
            <person name="Crepeau M."/>
            <person name="Gugger P.F."/>
            <person name="Sherman R."/>
            <person name="Stevens K."/>
            <person name="Langley C.H."/>
            <person name="Pellegrini M."/>
            <person name="Salzberg S.L."/>
        </authorList>
    </citation>
    <scope>NUCLEOTIDE SEQUENCE [LARGE SCALE GENOMIC DNA]</scope>
    <source>
        <strain evidence="3 4">cv. SW786</strain>
    </source>
</reference>
<sequence length="129" mass="14372">MDSFTLSPSMFPLMYHSSNFLVISFVSSFVSGSEWNPKARNCRVETKPVKGSEYPGPNNPGEDVVKSVLSKMAKPVYLLDITLLTQLRKDGHPSTYTGRGIKFVDCSHWCLAGVPDTWNEILHAALHNE</sequence>
<evidence type="ECO:0000256" key="1">
    <source>
        <dbReference type="ARBA" id="ARBA00007727"/>
    </source>
</evidence>
<dbReference type="EnsemblPlants" id="QL08p025773:mrna">
    <property type="protein sequence ID" value="QL08p025773:mrna:CDS:1"/>
    <property type="gene ID" value="QL08p025773"/>
</dbReference>
<dbReference type="Pfam" id="PF13839">
    <property type="entry name" value="PC-Esterase"/>
    <property type="match status" value="1"/>
</dbReference>
<dbReference type="PANTHER" id="PTHR32285:SF30">
    <property type="entry name" value="PROTEIN TRICHOME BIREFRINGENCE-LIKE 42"/>
    <property type="match status" value="1"/>
</dbReference>
<dbReference type="InParanoid" id="A0A7N2MB25"/>
<dbReference type="EMBL" id="LRBV02000008">
    <property type="status" value="NOT_ANNOTATED_CDS"/>
    <property type="molecule type" value="Genomic_DNA"/>
</dbReference>
<keyword evidence="4" id="KW-1185">Reference proteome</keyword>
<organism evidence="3 4">
    <name type="scientific">Quercus lobata</name>
    <name type="common">Valley oak</name>
    <dbReference type="NCBI Taxonomy" id="97700"/>
    <lineage>
        <taxon>Eukaryota</taxon>
        <taxon>Viridiplantae</taxon>
        <taxon>Streptophyta</taxon>
        <taxon>Embryophyta</taxon>
        <taxon>Tracheophyta</taxon>
        <taxon>Spermatophyta</taxon>
        <taxon>Magnoliopsida</taxon>
        <taxon>eudicotyledons</taxon>
        <taxon>Gunneridae</taxon>
        <taxon>Pentapetalae</taxon>
        <taxon>rosids</taxon>
        <taxon>fabids</taxon>
        <taxon>Fagales</taxon>
        <taxon>Fagaceae</taxon>
        <taxon>Quercus</taxon>
    </lineage>
</organism>
<accession>A0A7N2MB25</accession>
<dbReference type="GO" id="GO:0005794">
    <property type="term" value="C:Golgi apparatus"/>
    <property type="evidence" value="ECO:0007669"/>
    <property type="project" value="TreeGrafter"/>
</dbReference>
<protein>
    <recommendedName>
        <fullName evidence="2">Trichome birefringence-like C-terminal domain-containing protein</fullName>
    </recommendedName>
</protein>
<dbReference type="GO" id="GO:0016413">
    <property type="term" value="F:O-acetyltransferase activity"/>
    <property type="evidence" value="ECO:0007669"/>
    <property type="project" value="InterPro"/>
</dbReference>
<evidence type="ECO:0000313" key="4">
    <source>
        <dbReference type="Proteomes" id="UP000594261"/>
    </source>
</evidence>
<dbReference type="InterPro" id="IPR029962">
    <property type="entry name" value="TBL"/>
</dbReference>
<dbReference type="Proteomes" id="UP000594261">
    <property type="component" value="Chromosome 8"/>
</dbReference>
<comment type="similarity">
    <text evidence="1">Belongs to the PC-esterase family. TBL subfamily.</text>
</comment>
<evidence type="ECO:0000259" key="2">
    <source>
        <dbReference type="Pfam" id="PF13839"/>
    </source>
</evidence>
<name>A0A7N2MB25_QUELO</name>
<dbReference type="Gramene" id="QL08p025773:mrna">
    <property type="protein sequence ID" value="QL08p025773:mrna:CDS:1"/>
    <property type="gene ID" value="QL08p025773"/>
</dbReference>